<dbReference type="HAMAP" id="MF_00589">
    <property type="entry name" value="PSII_PsbU"/>
    <property type="match status" value="1"/>
</dbReference>
<sequence length="136" mass="15066">MKQLAQRLFSLALVLALVLGISVQSAQALSLQSPLLAVAEAEIRNAADDQRLEAGGKLDLNNIGVRAFQQFPGMYPYLASKIVLGGPYDSVDDVLKLDLSDRQRELFDKYRDNFTVTPPRDALNEGDDRINNGIYR</sequence>
<evidence type="ECO:0000256" key="4">
    <source>
        <dbReference type="ARBA" id="ARBA00022531"/>
    </source>
</evidence>
<dbReference type="Gene3D" id="1.10.150.320">
    <property type="entry name" value="Photosystem II 12 kDa extrinsic protein"/>
    <property type="match status" value="1"/>
</dbReference>
<keyword evidence="3 10" id="KW-0813">Transport</keyword>
<evidence type="ECO:0000256" key="6">
    <source>
        <dbReference type="ARBA" id="ARBA00022982"/>
    </source>
</evidence>
<evidence type="ECO:0000256" key="1">
    <source>
        <dbReference type="ARBA" id="ARBA00004170"/>
    </source>
</evidence>
<dbReference type="GO" id="GO:0019898">
    <property type="term" value="C:extrinsic component of membrane"/>
    <property type="evidence" value="ECO:0007669"/>
    <property type="project" value="InterPro"/>
</dbReference>
<proteinExistence type="inferred from homology"/>
<dbReference type="AlphaFoldDB" id="A0AAN1QQY5"/>
<name>A0AAN1QQY5_SYNEL</name>
<evidence type="ECO:0000256" key="10">
    <source>
        <dbReference type="HAMAP-Rule" id="MF_00589"/>
    </source>
</evidence>
<keyword evidence="8 10" id="KW-0472">Membrane</keyword>
<dbReference type="NCBIfam" id="NF002708">
    <property type="entry name" value="PRK02515.1"/>
    <property type="match status" value="1"/>
</dbReference>
<keyword evidence="9 10" id="KW-0604">Photosystem II</keyword>
<evidence type="ECO:0000256" key="2">
    <source>
        <dbReference type="ARBA" id="ARBA00010827"/>
    </source>
</evidence>
<dbReference type="Proteomes" id="UP000267249">
    <property type="component" value="Chromosome"/>
</dbReference>
<evidence type="ECO:0000313" key="12">
    <source>
        <dbReference type="Proteomes" id="UP000267249"/>
    </source>
</evidence>
<dbReference type="SUPFAM" id="SSF81585">
    <property type="entry name" value="PsbU/PolX domain-like"/>
    <property type="match status" value="1"/>
</dbReference>
<organism evidence="11 12">
    <name type="scientific">Synechococcus elongatus PCC 11801</name>
    <dbReference type="NCBI Taxonomy" id="2219813"/>
    <lineage>
        <taxon>Bacteria</taxon>
        <taxon>Bacillati</taxon>
        <taxon>Cyanobacteriota</taxon>
        <taxon>Cyanophyceae</taxon>
        <taxon>Synechococcales</taxon>
        <taxon>Synechococcaceae</taxon>
        <taxon>Synechococcus</taxon>
    </lineage>
</organism>
<accession>A0AAN1QQY5</accession>
<evidence type="ECO:0000256" key="9">
    <source>
        <dbReference type="ARBA" id="ARBA00023276"/>
    </source>
</evidence>
<evidence type="ECO:0000256" key="3">
    <source>
        <dbReference type="ARBA" id="ARBA00022448"/>
    </source>
</evidence>
<evidence type="ECO:0000313" key="11">
    <source>
        <dbReference type="EMBL" id="AZB73715.1"/>
    </source>
</evidence>
<keyword evidence="7 10" id="KW-0793">Thylakoid</keyword>
<dbReference type="GO" id="GO:0015979">
    <property type="term" value="P:photosynthesis"/>
    <property type="evidence" value="ECO:0007669"/>
    <property type="project" value="UniProtKB-UniRule"/>
</dbReference>
<keyword evidence="4 10" id="KW-0602">Photosynthesis</keyword>
<comment type="similarity">
    <text evidence="2 10">Belongs to the PsbU family.</text>
</comment>
<dbReference type="InterPro" id="IPR010527">
    <property type="entry name" value="PSII_PsbU"/>
</dbReference>
<evidence type="ECO:0000256" key="7">
    <source>
        <dbReference type="ARBA" id="ARBA00023078"/>
    </source>
</evidence>
<dbReference type="GO" id="GO:0009654">
    <property type="term" value="C:photosystem II oxygen evolving complex"/>
    <property type="evidence" value="ECO:0007669"/>
    <property type="project" value="InterPro"/>
</dbReference>
<dbReference type="RefSeq" id="WP_208673386.1">
    <property type="nucleotide sequence ID" value="NZ_CP030139.2"/>
</dbReference>
<evidence type="ECO:0000256" key="8">
    <source>
        <dbReference type="ARBA" id="ARBA00023136"/>
    </source>
</evidence>
<evidence type="ECO:0000256" key="5">
    <source>
        <dbReference type="ARBA" id="ARBA00022729"/>
    </source>
</evidence>
<keyword evidence="6 10" id="KW-0249">Electron transport</keyword>
<keyword evidence="5" id="KW-0732">Signal</keyword>
<reference evidence="11 12" key="1">
    <citation type="journal article" date="2018" name="Sci. Rep.">
        <title>Genome Features and Biochemical Characteristics of a Robust, Fast Growing and Naturally Transformable Cyanobacterium Synechococcus elongatus PCC 11801 Isolated from India.</title>
        <authorList>
            <person name="Jaiswal D."/>
            <person name="Sengupta A."/>
            <person name="Sohoni S."/>
            <person name="Sengupta S."/>
            <person name="Phadnavis A.G."/>
            <person name="Pakrasi H.B."/>
            <person name="Wangikar P.P."/>
        </authorList>
    </citation>
    <scope>NUCLEOTIDE SEQUENCE [LARGE SCALE GENOMIC DNA]</scope>
    <source>
        <strain evidence="11 12">PCC 11801</strain>
    </source>
</reference>
<dbReference type="EMBL" id="CP030139">
    <property type="protein sequence ID" value="AZB73715.1"/>
    <property type="molecule type" value="Genomic_DNA"/>
</dbReference>
<dbReference type="GO" id="GO:0031676">
    <property type="term" value="C:plasma membrane-derived thylakoid membrane"/>
    <property type="evidence" value="ECO:0007669"/>
    <property type="project" value="UniProtKB-SubCell"/>
</dbReference>
<protein>
    <recommendedName>
        <fullName evidence="10">Photosystem II extrinsic protein U</fullName>
        <shortName evidence="10">PSII-U</shortName>
        <shortName evidence="10">PsbU</shortName>
    </recommendedName>
    <alternativeName>
        <fullName evidence="10">Photosystem II 12 kDa extrinsic protein</fullName>
        <shortName evidence="10">PS II complex 12 kDa extrinsic protein</shortName>
    </alternativeName>
</protein>
<comment type="subcellular location">
    <subcellularLocation>
        <location evidence="10">Cellular thylakoid membrane</location>
        <topology evidence="10">Peripheral membrane protein</topology>
        <orientation evidence="10">Lumenal side</orientation>
    </subcellularLocation>
    <subcellularLocation>
        <location evidence="1">Membrane</location>
        <topology evidence="1">Peripheral membrane protein</topology>
    </subcellularLocation>
</comment>
<comment type="subunit">
    <text evidence="10">PSII is composed of 1 copy each of membrane proteins PsbA, PsbB, PsbC, PsbD, PsbE, PsbF, PsbH, PsbI, PsbJ, PsbK, PsbL, PsbM, PsbT, PsbX, PsbY, PsbZ, Psb30/Ycf12, peripheral proteins PsbO, CyanoQ (PsbQ), PsbU, PsbV and a large number of cofactors. It forms dimeric complexes.</text>
</comment>
<comment type="function">
    <text evidence="10">One of the extrinsic, lumenal subunits of photosystem II (PSII). PSII is a light-driven water plastoquinone oxidoreductase, using light energy to abstract electrons from H(2)O, generating a proton gradient subsequently used for ATP formation. The extrinsic proteins stabilize the structure of photosystem II oxygen-evolving complex (OEC), the ion environment of oxygen evolution and protect the OEC against heat-induced inactivation.</text>
</comment>
<dbReference type="GO" id="GO:0042549">
    <property type="term" value="P:photosystem II stabilization"/>
    <property type="evidence" value="ECO:0007669"/>
    <property type="project" value="InterPro"/>
</dbReference>
<gene>
    <name evidence="10 11" type="primary">psbU</name>
    <name evidence="11" type="ORF">DOP62_09985</name>
</gene>
<dbReference type="Pfam" id="PF06514">
    <property type="entry name" value="PsbU"/>
    <property type="match status" value="1"/>
</dbReference>